<dbReference type="CDD" id="cd03392">
    <property type="entry name" value="PAP2_like_2"/>
    <property type="match status" value="1"/>
</dbReference>
<accession>A8LN28</accession>
<name>A8LN28_DINSH</name>
<dbReference type="EMBL" id="CP000830">
    <property type="protein sequence ID" value="ABV92172.1"/>
    <property type="molecule type" value="Genomic_DNA"/>
</dbReference>
<dbReference type="Pfam" id="PF01569">
    <property type="entry name" value="PAP2"/>
    <property type="match status" value="1"/>
</dbReference>
<protein>
    <submittedName>
        <fullName evidence="3">Phosphoesterase PA-phosphatase related</fullName>
        <ecNumber evidence="3">3.1.3.-</ecNumber>
    </submittedName>
</protein>
<evidence type="ECO:0000313" key="4">
    <source>
        <dbReference type="Proteomes" id="UP000006833"/>
    </source>
</evidence>
<dbReference type="Gene3D" id="1.20.144.10">
    <property type="entry name" value="Phosphatidic acid phosphatase type 2/haloperoxidase"/>
    <property type="match status" value="1"/>
</dbReference>
<dbReference type="AlphaFoldDB" id="A8LN28"/>
<dbReference type="Proteomes" id="UP000006833">
    <property type="component" value="Chromosome"/>
</dbReference>
<feature type="transmembrane region" description="Helical" evidence="1">
    <location>
        <begin position="77"/>
        <end position="99"/>
    </location>
</feature>
<dbReference type="PANTHER" id="PTHR14969">
    <property type="entry name" value="SPHINGOSINE-1-PHOSPHATE PHOSPHOHYDROLASE"/>
    <property type="match status" value="1"/>
</dbReference>
<gene>
    <name evidence="3" type="primary">pap</name>
    <name evidence="3" type="ordered locus">Dshi_0423</name>
</gene>
<dbReference type="STRING" id="398580.Dshi_0423"/>
<keyword evidence="4" id="KW-1185">Reference proteome</keyword>
<evidence type="ECO:0000313" key="3">
    <source>
        <dbReference type="EMBL" id="ABV92172.1"/>
    </source>
</evidence>
<proteinExistence type="predicted"/>
<dbReference type="PANTHER" id="PTHR14969:SF13">
    <property type="entry name" value="AT30094P"/>
    <property type="match status" value="1"/>
</dbReference>
<feature type="transmembrane region" description="Helical" evidence="1">
    <location>
        <begin position="204"/>
        <end position="225"/>
    </location>
</feature>
<evidence type="ECO:0000259" key="2">
    <source>
        <dbReference type="SMART" id="SM00014"/>
    </source>
</evidence>
<keyword evidence="3" id="KW-0378">Hydrolase</keyword>
<feature type="domain" description="Phosphatidic acid phosphatase type 2/haloperoxidase" evidence="2">
    <location>
        <begin position="104"/>
        <end position="219"/>
    </location>
</feature>
<reference evidence="4" key="1">
    <citation type="journal article" date="2010" name="ISME J.">
        <title>The complete genome sequence of the algal symbiont Dinoroseobacter shibae: a hitchhiker's guide to life in the sea.</title>
        <authorList>
            <person name="Wagner-Dobler I."/>
            <person name="Ballhausen B."/>
            <person name="Berger M."/>
            <person name="Brinkhoff T."/>
            <person name="Buchholz I."/>
            <person name="Bunk B."/>
            <person name="Cypionka H."/>
            <person name="Daniel R."/>
            <person name="Drepper T."/>
            <person name="Gerdts G."/>
            <person name="Hahnke S."/>
            <person name="Han C."/>
            <person name="Jahn D."/>
            <person name="Kalhoefer D."/>
            <person name="Kiss H."/>
            <person name="Klenk H.P."/>
            <person name="Kyrpides N."/>
            <person name="Liebl W."/>
            <person name="Liesegang H."/>
            <person name="Meincke L."/>
            <person name="Pati A."/>
            <person name="Petersen J."/>
            <person name="Piekarski T."/>
            <person name="Pommerenke C."/>
            <person name="Pradella S."/>
            <person name="Pukall R."/>
            <person name="Rabus R."/>
            <person name="Stackebrandt E."/>
            <person name="Thole S."/>
            <person name="Thompson L."/>
            <person name="Tielen P."/>
            <person name="Tomasch J."/>
            <person name="von Jan M."/>
            <person name="Wanphrut N."/>
            <person name="Wichels A."/>
            <person name="Zech H."/>
            <person name="Simon M."/>
        </authorList>
    </citation>
    <scope>NUCLEOTIDE SEQUENCE [LARGE SCALE GENOMIC DNA]</scope>
    <source>
        <strain evidence="4">DSM 16493 / NCIMB 14021 / DFL 12</strain>
    </source>
</reference>
<dbReference type="eggNOG" id="COG0671">
    <property type="taxonomic scope" value="Bacteria"/>
</dbReference>
<keyword evidence="1" id="KW-0812">Transmembrane</keyword>
<feature type="transmembrane region" description="Helical" evidence="1">
    <location>
        <begin position="106"/>
        <end position="127"/>
    </location>
</feature>
<dbReference type="KEGG" id="dsh:Dshi_0423"/>
<dbReference type="SUPFAM" id="SSF48317">
    <property type="entry name" value="Acid phosphatase/Vanadium-dependent haloperoxidase"/>
    <property type="match status" value="1"/>
</dbReference>
<dbReference type="HOGENOM" id="CLU_072573_3_0_5"/>
<sequence>MANKSHLHLLRDVRPNPQITGLLIVAALLWAFARITNAVVGGETRAFDTSLLIALRNPADLTDPLGPIWIEELGRDLSALGGTFVLSFLTLSVAGLFWLQRRRITSAFLLLAVTTGVGLSQLLKAGFDRPRPDLVSQETAIYTASFPSGHSMMAAVVYLTLAVLAARTLKRRREKGYVVSLAILIVLGVGISRVYLGVHWPTDVLAAWIIGAGWALFCGIFARFLDRAGPQDRSSRPGPDT</sequence>
<dbReference type="SMART" id="SM00014">
    <property type="entry name" value="acidPPc"/>
    <property type="match status" value="1"/>
</dbReference>
<dbReference type="EC" id="3.1.3.-" evidence="3"/>
<dbReference type="InterPro" id="IPR000326">
    <property type="entry name" value="PAP2/HPO"/>
</dbReference>
<keyword evidence="1" id="KW-0472">Membrane</keyword>
<keyword evidence="1" id="KW-1133">Transmembrane helix</keyword>
<feature type="transmembrane region" description="Helical" evidence="1">
    <location>
        <begin position="177"/>
        <end position="198"/>
    </location>
</feature>
<feature type="transmembrane region" description="Helical" evidence="1">
    <location>
        <begin position="139"/>
        <end position="165"/>
    </location>
</feature>
<organism evidence="3 4">
    <name type="scientific">Dinoroseobacter shibae (strain DSM 16493 / NCIMB 14021 / DFL 12)</name>
    <dbReference type="NCBI Taxonomy" id="398580"/>
    <lineage>
        <taxon>Bacteria</taxon>
        <taxon>Pseudomonadati</taxon>
        <taxon>Pseudomonadota</taxon>
        <taxon>Alphaproteobacteria</taxon>
        <taxon>Rhodobacterales</taxon>
        <taxon>Roseobacteraceae</taxon>
        <taxon>Dinoroseobacter</taxon>
    </lineage>
</organism>
<evidence type="ECO:0000256" key="1">
    <source>
        <dbReference type="SAM" id="Phobius"/>
    </source>
</evidence>
<dbReference type="GO" id="GO:0016787">
    <property type="term" value="F:hydrolase activity"/>
    <property type="evidence" value="ECO:0007669"/>
    <property type="project" value="UniProtKB-KW"/>
</dbReference>
<dbReference type="InterPro" id="IPR036938">
    <property type="entry name" value="PAP2/HPO_sf"/>
</dbReference>